<reference evidence="2" key="1">
    <citation type="journal article" date="2013" name="BMC Genomics">
        <title>Unscrambling butterfly oogenesis.</title>
        <authorList>
            <person name="Carter J.M."/>
            <person name="Baker S.C."/>
            <person name="Pink R."/>
            <person name="Carter D.R."/>
            <person name="Collins A."/>
            <person name="Tomlin J."/>
            <person name="Gibbs M."/>
            <person name="Breuker C.J."/>
        </authorList>
    </citation>
    <scope>NUCLEOTIDE SEQUENCE</scope>
    <source>
        <tissue evidence="2">Ovary</tissue>
    </source>
</reference>
<evidence type="ECO:0000256" key="1">
    <source>
        <dbReference type="SAM" id="MobiDB-lite"/>
    </source>
</evidence>
<protein>
    <submittedName>
        <fullName evidence="2">Uncharacterized protein</fullName>
    </submittedName>
</protein>
<feature type="region of interest" description="Disordered" evidence="1">
    <location>
        <begin position="1"/>
        <end position="38"/>
    </location>
</feature>
<dbReference type="EMBL" id="GAIX01014743">
    <property type="protein sequence ID" value="JAA77817.1"/>
    <property type="molecule type" value="Transcribed_RNA"/>
</dbReference>
<organism evidence="2">
    <name type="scientific">Pararge aegeria</name>
    <name type="common">speckled wood butterfly</name>
    <dbReference type="NCBI Taxonomy" id="116150"/>
    <lineage>
        <taxon>Eukaryota</taxon>
        <taxon>Metazoa</taxon>
        <taxon>Ecdysozoa</taxon>
        <taxon>Arthropoda</taxon>
        <taxon>Hexapoda</taxon>
        <taxon>Insecta</taxon>
        <taxon>Pterygota</taxon>
        <taxon>Neoptera</taxon>
        <taxon>Endopterygota</taxon>
        <taxon>Lepidoptera</taxon>
        <taxon>Glossata</taxon>
        <taxon>Ditrysia</taxon>
        <taxon>Papilionoidea</taxon>
        <taxon>Nymphalidae</taxon>
        <taxon>Satyrinae</taxon>
        <taxon>Satyrini</taxon>
        <taxon>Parargina</taxon>
        <taxon>Pararge</taxon>
    </lineage>
</organism>
<dbReference type="AlphaFoldDB" id="S4PRH5"/>
<proteinExistence type="predicted"/>
<accession>S4PRH5</accession>
<feature type="compositionally biased region" description="Basic residues" evidence="1">
    <location>
        <begin position="1"/>
        <end position="20"/>
    </location>
</feature>
<evidence type="ECO:0000313" key="2">
    <source>
        <dbReference type="EMBL" id="JAA77817.1"/>
    </source>
</evidence>
<reference evidence="2" key="2">
    <citation type="submission" date="2013-05" db="EMBL/GenBank/DDBJ databases">
        <authorList>
            <person name="Carter J.-M."/>
            <person name="Baker S.C."/>
            <person name="Pink R."/>
            <person name="Carter D.R.F."/>
            <person name="Collins A."/>
            <person name="Tomlin J."/>
            <person name="Gibbs M."/>
            <person name="Breuker C.J."/>
        </authorList>
    </citation>
    <scope>NUCLEOTIDE SEQUENCE</scope>
    <source>
        <tissue evidence="2">Ovary</tissue>
    </source>
</reference>
<name>S4PRH5_9NEOP</name>
<feature type="non-terminal residue" evidence="2">
    <location>
        <position position="73"/>
    </location>
</feature>
<sequence>MLRRHRGSGASARARHKKPQGSKSSGGSGGRRPEGASFVDSGLSSVLYQQKKLHPYLYQNTHRHNVINIGCES</sequence>